<organism evidence="2 3">
    <name type="scientific">Habropoda laboriosa</name>
    <dbReference type="NCBI Taxonomy" id="597456"/>
    <lineage>
        <taxon>Eukaryota</taxon>
        <taxon>Metazoa</taxon>
        <taxon>Ecdysozoa</taxon>
        <taxon>Arthropoda</taxon>
        <taxon>Hexapoda</taxon>
        <taxon>Insecta</taxon>
        <taxon>Pterygota</taxon>
        <taxon>Neoptera</taxon>
        <taxon>Endopterygota</taxon>
        <taxon>Hymenoptera</taxon>
        <taxon>Apocrita</taxon>
        <taxon>Aculeata</taxon>
        <taxon>Apoidea</taxon>
        <taxon>Anthophila</taxon>
        <taxon>Apidae</taxon>
        <taxon>Habropoda</taxon>
    </lineage>
</organism>
<sequence>MSTRSQHGTHNTPTTKRYRSPRISVKNRAPKPPITYDYDAAISQPDVPNLLDRKRIGRSAMKRSQELKTKSLVQKCAKARSPNGNNMNHVNKTITSPGIFHEEKDDKENVTSNVVEGKSILYKDKPKEVIEGANDEQTDRKVENESENDVMKSPVLIVKGSRIPRAKITVFPVHTPHEFQLDAKLTNTKTKDSTCLKCPTITCPLRNVEIPGKETRRDSPDKAEQNSCKQEVVHFKDFPNDTKIVWNIEETSTLEADEEAEDHGMTSTDESPIISSIDDPRVQTILRSLKLNCPCKSCTDQDPPSSSRQEDDSDLKSSSPEENRKKWSAKHRKYINMSMEDANVSSDCNSEEGKKRKRSRIKGKNTLSQRIRTSTIANASPKASNSRRSNFSFFNTLFDIVFWPYVFLKAKH</sequence>
<feature type="compositionally biased region" description="Polar residues" evidence="1">
    <location>
        <begin position="298"/>
        <end position="307"/>
    </location>
</feature>
<dbReference type="OrthoDB" id="7555158at2759"/>
<evidence type="ECO:0000313" key="3">
    <source>
        <dbReference type="Proteomes" id="UP000053825"/>
    </source>
</evidence>
<accession>A0A0L7QPS1</accession>
<proteinExistence type="predicted"/>
<feature type="compositionally biased region" description="Polar residues" evidence="1">
    <location>
        <begin position="365"/>
        <end position="383"/>
    </location>
</feature>
<evidence type="ECO:0000313" key="2">
    <source>
        <dbReference type="EMBL" id="KOC60632.1"/>
    </source>
</evidence>
<protein>
    <submittedName>
        <fullName evidence="2">Uncharacterized protein</fullName>
    </submittedName>
</protein>
<name>A0A0L7QPS1_9HYME</name>
<feature type="compositionally biased region" description="Polar residues" evidence="1">
    <location>
        <begin position="265"/>
        <end position="274"/>
    </location>
</feature>
<keyword evidence="3" id="KW-1185">Reference proteome</keyword>
<feature type="region of interest" description="Disordered" evidence="1">
    <location>
        <begin position="255"/>
        <end position="279"/>
    </location>
</feature>
<feature type="region of interest" description="Disordered" evidence="1">
    <location>
        <begin position="1"/>
        <end position="39"/>
    </location>
</feature>
<feature type="region of interest" description="Disordered" evidence="1">
    <location>
        <begin position="297"/>
        <end position="386"/>
    </location>
</feature>
<reference evidence="2 3" key="1">
    <citation type="submission" date="2015-07" db="EMBL/GenBank/DDBJ databases">
        <title>The genome of Habropoda laboriosa.</title>
        <authorList>
            <person name="Pan H."/>
            <person name="Kapheim K."/>
        </authorList>
    </citation>
    <scope>NUCLEOTIDE SEQUENCE [LARGE SCALE GENOMIC DNA]</scope>
    <source>
        <strain evidence="2">0110345459</strain>
    </source>
</reference>
<gene>
    <name evidence="2" type="ORF">WH47_07993</name>
</gene>
<feature type="compositionally biased region" description="Polar residues" evidence="1">
    <location>
        <begin position="1"/>
        <end position="15"/>
    </location>
</feature>
<dbReference type="Proteomes" id="UP000053825">
    <property type="component" value="Unassembled WGS sequence"/>
</dbReference>
<dbReference type="EMBL" id="KQ414806">
    <property type="protein sequence ID" value="KOC60632.1"/>
    <property type="molecule type" value="Genomic_DNA"/>
</dbReference>
<evidence type="ECO:0000256" key="1">
    <source>
        <dbReference type="SAM" id="MobiDB-lite"/>
    </source>
</evidence>
<dbReference type="AlphaFoldDB" id="A0A0L7QPS1"/>